<reference evidence="1" key="1">
    <citation type="submission" date="2021-09" db="EMBL/GenBank/DDBJ databases">
        <authorList>
            <consortium name="AG Swart"/>
            <person name="Singh M."/>
            <person name="Singh A."/>
            <person name="Seah K."/>
            <person name="Emmerich C."/>
        </authorList>
    </citation>
    <scope>NUCLEOTIDE SEQUENCE</scope>
    <source>
        <strain evidence="1">ATCC30299</strain>
    </source>
</reference>
<proteinExistence type="predicted"/>
<accession>A0AAU9JVX8</accession>
<sequence length="373" mass="42514">MYGSLIQSENETDPLLLINRSKLNKIFSRHIPGRDGKISPQEVIKFCKNVRIFPDLIQMIELKKMIRKLCSSNKFSYQNFETLFKLIADQAFNTNAPINDKLRMLFIHIRNSCKMHYQVSFTFDVKKENSRTPLSSEESMQDIPESELKSLNCSREIKNDKNSGIKYSTKFITGIKRFSSISPQRALSKSPNMSQIARSDTKESRGITISPAPFLDISEKSSPCNISRTPLATTFSSAIIPCDKSVIKSIKLDKSAIAMPKSNSYLKIRAHLRALSSGIVENPIIRNDSPETKKQVFSIEKAKEVLGSFKEKHKSILLSQPKIKQAITLKQSSYIERIRNQYFSPLFVKTAIFNAWKSLRKNHQPQILLDKSS</sequence>
<dbReference type="EMBL" id="CAJZBQ010000048">
    <property type="protein sequence ID" value="CAG9329765.1"/>
    <property type="molecule type" value="Genomic_DNA"/>
</dbReference>
<dbReference type="Proteomes" id="UP001162131">
    <property type="component" value="Unassembled WGS sequence"/>
</dbReference>
<keyword evidence="2" id="KW-1185">Reference proteome</keyword>
<evidence type="ECO:0008006" key="3">
    <source>
        <dbReference type="Google" id="ProtNLM"/>
    </source>
</evidence>
<gene>
    <name evidence="1" type="ORF">BSTOLATCC_MIC49384</name>
</gene>
<evidence type="ECO:0000313" key="1">
    <source>
        <dbReference type="EMBL" id="CAG9329765.1"/>
    </source>
</evidence>
<dbReference type="InterPro" id="IPR011992">
    <property type="entry name" value="EF-hand-dom_pair"/>
</dbReference>
<name>A0AAU9JVX8_9CILI</name>
<protein>
    <recommendedName>
        <fullName evidence="3">EF-hand domain-containing protein</fullName>
    </recommendedName>
</protein>
<comment type="caution">
    <text evidence="1">The sequence shown here is derived from an EMBL/GenBank/DDBJ whole genome shotgun (WGS) entry which is preliminary data.</text>
</comment>
<dbReference type="SUPFAM" id="SSF47473">
    <property type="entry name" value="EF-hand"/>
    <property type="match status" value="1"/>
</dbReference>
<dbReference type="AlphaFoldDB" id="A0AAU9JVX8"/>
<organism evidence="1 2">
    <name type="scientific">Blepharisma stoltei</name>
    <dbReference type="NCBI Taxonomy" id="1481888"/>
    <lineage>
        <taxon>Eukaryota</taxon>
        <taxon>Sar</taxon>
        <taxon>Alveolata</taxon>
        <taxon>Ciliophora</taxon>
        <taxon>Postciliodesmatophora</taxon>
        <taxon>Heterotrichea</taxon>
        <taxon>Heterotrichida</taxon>
        <taxon>Blepharismidae</taxon>
        <taxon>Blepharisma</taxon>
    </lineage>
</organism>
<evidence type="ECO:0000313" key="2">
    <source>
        <dbReference type="Proteomes" id="UP001162131"/>
    </source>
</evidence>